<feature type="domain" description="N-acetyltransferase" evidence="1">
    <location>
        <begin position="1"/>
        <end position="230"/>
    </location>
</feature>
<dbReference type="Proteomes" id="UP000700596">
    <property type="component" value="Unassembled WGS sequence"/>
</dbReference>
<sequence length="231" mass="26395">MPIRRATSDDLPAIAELCVAAFYDDELYGDLMHPLREKFPSDFEAFWIRRIRESWYDWNHVWCVATTQEQGKEVVVGAADWDMMGTVGDKYRLNNWDPRHAILPFIRAFHNLNTTIHPNRAANPNPKLANPLHDAFPFFAHHWSGARANSVYLELLGIHPQYQGRGFAKELLEWGMDKAREEGVSTSLTSSMKGNMFYRKMGYTTEVGKCTEGEGNPVASLDSGWILFIDP</sequence>
<dbReference type="OrthoDB" id="2115692at2759"/>
<dbReference type="EMBL" id="JAGMWT010000003">
    <property type="protein sequence ID" value="KAH7131893.1"/>
    <property type="molecule type" value="Genomic_DNA"/>
</dbReference>
<keyword evidence="3" id="KW-1185">Reference proteome</keyword>
<dbReference type="CDD" id="cd04301">
    <property type="entry name" value="NAT_SF"/>
    <property type="match status" value="1"/>
</dbReference>
<dbReference type="Pfam" id="PF13508">
    <property type="entry name" value="Acetyltransf_7"/>
    <property type="match status" value="1"/>
</dbReference>
<dbReference type="PANTHER" id="PTHR42791:SF16">
    <property type="entry name" value="N-ACETYLTRANSFERASE DOMAIN-CONTAINING PROTEIN"/>
    <property type="match status" value="1"/>
</dbReference>
<evidence type="ECO:0000313" key="3">
    <source>
        <dbReference type="Proteomes" id="UP000700596"/>
    </source>
</evidence>
<dbReference type="GO" id="GO:0016747">
    <property type="term" value="F:acyltransferase activity, transferring groups other than amino-acyl groups"/>
    <property type="evidence" value="ECO:0007669"/>
    <property type="project" value="InterPro"/>
</dbReference>
<accession>A0A9P9E6D4</accession>
<dbReference type="SUPFAM" id="SSF55729">
    <property type="entry name" value="Acyl-CoA N-acyltransferases (Nat)"/>
    <property type="match status" value="1"/>
</dbReference>
<evidence type="ECO:0000259" key="1">
    <source>
        <dbReference type="PROSITE" id="PS51186"/>
    </source>
</evidence>
<proteinExistence type="predicted"/>
<dbReference type="Gene3D" id="3.40.630.30">
    <property type="match status" value="1"/>
</dbReference>
<comment type="caution">
    <text evidence="2">The sequence shown here is derived from an EMBL/GenBank/DDBJ whole genome shotgun (WGS) entry which is preliminary data.</text>
</comment>
<dbReference type="InterPro" id="IPR000182">
    <property type="entry name" value="GNAT_dom"/>
</dbReference>
<evidence type="ECO:0000313" key="2">
    <source>
        <dbReference type="EMBL" id="KAH7131893.1"/>
    </source>
</evidence>
<dbReference type="InterPro" id="IPR016181">
    <property type="entry name" value="Acyl_CoA_acyltransferase"/>
</dbReference>
<organism evidence="2 3">
    <name type="scientific">Dendryphion nanum</name>
    <dbReference type="NCBI Taxonomy" id="256645"/>
    <lineage>
        <taxon>Eukaryota</taxon>
        <taxon>Fungi</taxon>
        <taxon>Dikarya</taxon>
        <taxon>Ascomycota</taxon>
        <taxon>Pezizomycotina</taxon>
        <taxon>Dothideomycetes</taxon>
        <taxon>Pleosporomycetidae</taxon>
        <taxon>Pleosporales</taxon>
        <taxon>Torulaceae</taxon>
        <taxon>Dendryphion</taxon>
    </lineage>
</organism>
<dbReference type="PROSITE" id="PS51186">
    <property type="entry name" value="GNAT"/>
    <property type="match status" value="1"/>
</dbReference>
<dbReference type="AlphaFoldDB" id="A0A9P9E6D4"/>
<gene>
    <name evidence="2" type="ORF">B0J11DRAFT_210003</name>
</gene>
<dbReference type="PANTHER" id="PTHR42791">
    <property type="entry name" value="GNAT FAMILY ACETYLTRANSFERASE"/>
    <property type="match status" value="1"/>
</dbReference>
<reference evidence="2" key="1">
    <citation type="journal article" date="2021" name="Nat. Commun.">
        <title>Genetic determinants of endophytism in the Arabidopsis root mycobiome.</title>
        <authorList>
            <person name="Mesny F."/>
            <person name="Miyauchi S."/>
            <person name="Thiergart T."/>
            <person name="Pickel B."/>
            <person name="Atanasova L."/>
            <person name="Karlsson M."/>
            <person name="Huettel B."/>
            <person name="Barry K.W."/>
            <person name="Haridas S."/>
            <person name="Chen C."/>
            <person name="Bauer D."/>
            <person name="Andreopoulos W."/>
            <person name="Pangilinan J."/>
            <person name="LaButti K."/>
            <person name="Riley R."/>
            <person name="Lipzen A."/>
            <person name="Clum A."/>
            <person name="Drula E."/>
            <person name="Henrissat B."/>
            <person name="Kohler A."/>
            <person name="Grigoriev I.V."/>
            <person name="Martin F.M."/>
            <person name="Hacquard S."/>
        </authorList>
    </citation>
    <scope>NUCLEOTIDE SEQUENCE</scope>
    <source>
        <strain evidence="2">MPI-CAGE-CH-0243</strain>
    </source>
</reference>
<name>A0A9P9E6D4_9PLEO</name>
<dbReference type="InterPro" id="IPR052523">
    <property type="entry name" value="Trichothecene_AcTrans"/>
</dbReference>
<protein>
    <submittedName>
        <fullName evidence="2">Acyl-CoA N-acyltransferase</fullName>
    </submittedName>
</protein>